<reference evidence="2" key="1">
    <citation type="journal article" date="2021" name="bioRxiv">
        <title>Whole Genome Assembly and Annotation of Northern Wild Rice, Zizania palustris L., Supports a Whole Genome Duplication in the Zizania Genus.</title>
        <authorList>
            <person name="Haas M."/>
            <person name="Kono T."/>
            <person name="Macchietto M."/>
            <person name="Millas R."/>
            <person name="McGilp L."/>
            <person name="Shao M."/>
            <person name="Duquette J."/>
            <person name="Hirsch C.N."/>
            <person name="Kimball J."/>
        </authorList>
    </citation>
    <scope>NUCLEOTIDE SEQUENCE</scope>
    <source>
        <tissue evidence="2">Fresh leaf tissue</tissue>
    </source>
</reference>
<evidence type="ECO:0000256" key="1">
    <source>
        <dbReference type="SAM" id="MobiDB-lite"/>
    </source>
</evidence>
<protein>
    <submittedName>
        <fullName evidence="2">Uncharacterized protein</fullName>
    </submittedName>
</protein>
<dbReference type="EMBL" id="JAAALK010000285">
    <property type="protein sequence ID" value="KAG8066187.1"/>
    <property type="molecule type" value="Genomic_DNA"/>
</dbReference>
<feature type="compositionally biased region" description="Basic and acidic residues" evidence="1">
    <location>
        <begin position="170"/>
        <end position="192"/>
    </location>
</feature>
<feature type="region of interest" description="Disordered" evidence="1">
    <location>
        <begin position="155"/>
        <end position="192"/>
    </location>
</feature>
<proteinExistence type="predicted"/>
<organism evidence="2 3">
    <name type="scientific">Zizania palustris</name>
    <name type="common">Northern wild rice</name>
    <dbReference type="NCBI Taxonomy" id="103762"/>
    <lineage>
        <taxon>Eukaryota</taxon>
        <taxon>Viridiplantae</taxon>
        <taxon>Streptophyta</taxon>
        <taxon>Embryophyta</taxon>
        <taxon>Tracheophyta</taxon>
        <taxon>Spermatophyta</taxon>
        <taxon>Magnoliopsida</taxon>
        <taxon>Liliopsida</taxon>
        <taxon>Poales</taxon>
        <taxon>Poaceae</taxon>
        <taxon>BOP clade</taxon>
        <taxon>Oryzoideae</taxon>
        <taxon>Oryzeae</taxon>
        <taxon>Zizaniinae</taxon>
        <taxon>Zizania</taxon>
    </lineage>
</organism>
<dbReference type="AlphaFoldDB" id="A0A8J5SKT2"/>
<name>A0A8J5SKT2_ZIZPA</name>
<sequence length="192" mass="20230">MASIAVLSASGHRLLSTASTAGSTKLPVPISHLRRLAQAGRLVDIDAALALADIDTALTPLLSSQCVVVLSALSAVGLPDRASALLKTIRSPTAAHLNAPLGPLLRRRRLARLVPYILSARPSVPRGTMTNSIHAKALCLRSGAGSAMHLLQLESPPSIQQEAGGGSGDVSRRWRDHGARRERRQREAKAEA</sequence>
<dbReference type="Proteomes" id="UP000729402">
    <property type="component" value="Unassembled WGS sequence"/>
</dbReference>
<accession>A0A8J5SKT2</accession>
<reference evidence="2" key="2">
    <citation type="submission" date="2021-02" db="EMBL/GenBank/DDBJ databases">
        <authorList>
            <person name="Kimball J.A."/>
            <person name="Haas M.W."/>
            <person name="Macchietto M."/>
            <person name="Kono T."/>
            <person name="Duquette J."/>
            <person name="Shao M."/>
        </authorList>
    </citation>
    <scope>NUCLEOTIDE SEQUENCE</scope>
    <source>
        <tissue evidence="2">Fresh leaf tissue</tissue>
    </source>
</reference>
<evidence type="ECO:0000313" key="3">
    <source>
        <dbReference type="Proteomes" id="UP000729402"/>
    </source>
</evidence>
<evidence type="ECO:0000313" key="2">
    <source>
        <dbReference type="EMBL" id="KAG8066187.1"/>
    </source>
</evidence>
<keyword evidence="3" id="KW-1185">Reference proteome</keyword>
<gene>
    <name evidence="2" type="ORF">GUJ93_ZPchr0004g40402</name>
</gene>
<comment type="caution">
    <text evidence="2">The sequence shown here is derived from an EMBL/GenBank/DDBJ whole genome shotgun (WGS) entry which is preliminary data.</text>
</comment>